<evidence type="ECO:0000313" key="3">
    <source>
        <dbReference type="Proteomes" id="UP000306196"/>
    </source>
</evidence>
<keyword evidence="1" id="KW-0472">Membrane</keyword>
<dbReference type="Proteomes" id="UP000306196">
    <property type="component" value="Unassembled WGS sequence"/>
</dbReference>
<feature type="transmembrane region" description="Helical" evidence="1">
    <location>
        <begin position="12"/>
        <end position="36"/>
    </location>
</feature>
<evidence type="ECO:0000256" key="1">
    <source>
        <dbReference type="SAM" id="Phobius"/>
    </source>
</evidence>
<keyword evidence="1" id="KW-0812">Transmembrane</keyword>
<proteinExistence type="predicted"/>
<name>A0A5R8KEF4_9BACT</name>
<keyword evidence="3" id="KW-1185">Reference proteome</keyword>
<accession>A0A5R8KEF4</accession>
<sequence>MKFKRDGFLSGRCGGAALIMTVILLALITVMVMGFANLVRNETASASSHQGRGRALLFAQMGTDMVTSTLRNLTADPSLTWASRPGALITALPEHPTKLVVQTDLHSGMPSARLLDVTSDVKEIFRPANLNVSTLHDNGSHLITDQSLAGGSSPISLPLRWVYLRQDGSVDFAEEPDLTDEDNPVTGRFAYWADDESSKVNINTAWKRNAPGDSNTAENYNSFFPTHPSGVDLASVFAEADSSLDAEAARLKADFLHAYITPNHRYTDMAGSAGRFFNDLSEMRRLDHLPGSPGGFATALSNSKFQLTHYNHDPDTTFFNEPRFVLTTQEKYAPRNPDGTLMRDANGVPYFLDILNVANSDPGEASSQNLSRVKLDKTIRKLITYLQRVDWPMTSNETASLQSKYYPGTNELRLTQLALNILEYVRSAESSLDLVEPIRGIIDLPGTYGTPGAFVANAHVSGVINVGSGVANIYKGSTRNLFITEVSAWVGDTPVVRGGNNYWPCELFCEIHLPKHGGLEQINLADVDGKMVSVGFSTYLKSPGEFFSPDTFATFTGKYIPCHATTIMGGNTMIGAGEYRVVRLKTVIRINNRPTTMPLRLGLALGPKLTPSQVATEGVPDPGSVVNHARRLELVPVGQTFTMTLDGASVSPESIRSYEVTEYNVNSVARSWTHDENGVLLPRLDHSFGNVNQRTLGILGKEASSLTFLPTGAPELDVDKDGKLTDVGLRMPYPKGHAKNPHGIVYSAGELGFIHTGIESNRNATTGGVPFRTLRLQPSRHDTSVVPDWAFMDLFSAPVVVPNAVRTVFAPNDSAVAGRVNVNALVEPYADVTRHPQLAGSLERNLPLIALLAGVPNPSETDEDRLLTTEQARTIAENIYFRRLASGGKNYGYAGAYDSPGEIAEIEGVADQGELSESVLRGIASLVTTRGSVISIYTIGQSLQQTRSRELMVTGEQRQRTMLEALRELDPTTGLATQVRFRKVGHNDLYP</sequence>
<dbReference type="RefSeq" id="WP_138086168.1">
    <property type="nucleotide sequence ID" value="NZ_VAUV01000007.1"/>
</dbReference>
<protein>
    <recommendedName>
        <fullName evidence="4">Verru_Chthon cassette protein A</fullName>
    </recommendedName>
</protein>
<evidence type="ECO:0008006" key="4">
    <source>
        <dbReference type="Google" id="ProtNLM"/>
    </source>
</evidence>
<organism evidence="2 3">
    <name type="scientific">Phragmitibacter flavus</name>
    <dbReference type="NCBI Taxonomy" id="2576071"/>
    <lineage>
        <taxon>Bacteria</taxon>
        <taxon>Pseudomonadati</taxon>
        <taxon>Verrucomicrobiota</taxon>
        <taxon>Verrucomicrobiia</taxon>
        <taxon>Verrucomicrobiales</taxon>
        <taxon>Verrucomicrobiaceae</taxon>
        <taxon>Phragmitibacter</taxon>
    </lineage>
</organism>
<dbReference type="OrthoDB" id="178599at2"/>
<dbReference type="EMBL" id="VAUV01000007">
    <property type="protein sequence ID" value="TLD70696.1"/>
    <property type="molecule type" value="Genomic_DNA"/>
</dbReference>
<comment type="caution">
    <text evidence="2">The sequence shown here is derived from an EMBL/GenBank/DDBJ whole genome shotgun (WGS) entry which is preliminary data.</text>
</comment>
<keyword evidence="1" id="KW-1133">Transmembrane helix</keyword>
<gene>
    <name evidence="2" type="ORF">FEM03_10305</name>
</gene>
<reference evidence="2 3" key="1">
    <citation type="submission" date="2019-05" db="EMBL/GenBank/DDBJ databases">
        <title>Verrucobacter flavum gen. nov., sp. nov. a new member of the family Verrucomicrobiaceae.</title>
        <authorList>
            <person name="Szuroczki S."/>
            <person name="Abbaszade G."/>
            <person name="Szabo A."/>
            <person name="Felfoldi T."/>
            <person name="Schumann P."/>
            <person name="Boka K."/>
            <person name="Keki Z."/>
            <person name="Toumi M."/>
            <person name="Toth E."/>
        </authorList>
    </citation>
    <scope>NUCLEOTIDE SEQUENCE [LARGE SCALE GENOMIC DNA]</scope>
    <source>
        <strain evidence="2 3">MG-N-17</strain>
    </source>
</reference>
<evidence type="ECO:0000313" key="2">
    <source>
        <dbReference type="EMBL" id="TLD70696.1"/>
    </source>
</evidence>
<dbReference type="AlphaFoldDB" id="A0A5R8KEF4"/>